<comment type="caution">
    <text evidence="3">The sequence shown here is derived from an EMBL/GenBank/DDBJ whole genome shotgun (WGS) entry which is preliminary data.</text>
</comment>
<keyword evidence="1" id="KW-0812">Transmembrane</keyword>
<dbReference type="GO" id="GO:0016491">
    <property type="term" value="F:oxidoreductase activity"/>
    <property type="evidence" value="ECO:0007669"/>
    <property type="project" value="InterPro"/>
</dbReference>
<dbReference type="InterPro" id="IPR036856">
    <property type="entry name" value="Ald_Oxase/Xan_DH_a/b_sf"/>
</dbReference>
<dbReference type="PANTHER" id="PTHR47495:SF2">
    <property type="entry name" value="ALDEHYDE DEHYDROGENASE"/>
    <property type="match status" value="1"/>
</dbReference>
<dbReference type="SUPFAM" id="SSF56003">
    <property type="entry name" value="Molybdenum cofactor-binding domain"/>
    <property type="match status" value="2"/>
</dbReference>
<dbReference type="InterPro" id="IPR008274">
    <property type="entry name" value="AldOxase/xan_DH_MoCoBD1"/>
</dbReference>
<dbReference type="RefSeq" id="WP_028481248.1">
    <property type="nucleotide sequence ID" value="NZ_LVVZ01000015.1"/>
</dbReference>
<feature type="transmembrane region" description="Helical" evidence="1">
    <location>
        <begin position="12"/>
        <end position="30"/>
    </location>
</feature>
<dbReference type="InterPro" id="IPR052516">
    <property type="entry name" value="N-heterocyclic_Hydroxylase"/>
</dbReference>
<organism evidence="3 4">
    <name type="scientific">Pseudovibrio exalbescens</name>
    <dbReference type="NCBI Taxonomy" id="197461"/>
    <lineage>
        <taxon>Bacteria</taxon>
        <taxon>Pseudomonadati</taxon>
        <taxon>Pseudomonadota</taxon>
        <taxon>Alphaproteobacteria</taxon>
        <taxon>Hyphomicrobiales</taxon>
        <taxon>Stappiaceae</taxon>
        <taxon>Pseudovibrio</taxon>
    </lineage>
</organism>
<dbReference type="PROSITE" id="PS51318">
    <property type="entry name" value="TAT"/>
    <property type="match status" value="1"/>
</dbReference>
<keyword evidence="1" id="KW-0472">Membrane</keyword>
<dbReference type="Gene3D" id="3.30.365.10">
    <property type="entry name" value="Aldehyde oxidase/xanthine dehydrogenase, molybdopterin binding domain"/>
    <property type="match status" value="4"/>
</dbReference>
<dbReference type="SUPFAM" id="SSF54665">
    <property type="entry name" value="CO dehydrogenase molybdoprotein N-domain-like"/>
    <property type="match status" value="1"/>
</dbReference>
<protein>
    <submittedName>
        <fullName evidence="3">Aldehyde dehydrogenase</fullName>
    </submittedName>
</protein>
<dbReference type="NCBIfam" id="TIGR01409">
    <property type="entry name" value="TAT_signal_seq"/>
    <property type="match status" value="1"/>
</dbReference>
<evidence type="ECO:0000313" key="3">
    <source>
        <dbReference type="EMBL" id="OKL43952.1"/>
    </source>
</evidence>
<dbReference type="AlphaFoldDB" id="A0A1U7JGY7"/>
<reference evidence="3 4" key="1">
    <citation type="submission" date="2016-03" db="EMBL/GenBank/DDBJ databases">
        <title>Genome sequence of Nesiotobacter sp. nov., a moderately halophilic alphaproteobacterium isolated from the Yellow Sea, China.</title>
        <authorList>
            <person name="Zhang G."/>
            <person name="Zhang R."/>
        </authorList>
    </citation>
    <scope>NUCLEOTIDE SEQUENCE [LARGE SCALE GENOMIC DNA]</scope>
    <source>
        <strain evidence="3 4">WB1-6</strain>
    </source>
</reference>
<dbReference type="STRING" id="197461.A3843_10170"/>
<dbReference type="InterPro" id="IPR006311">
    <property type="entry name" value="TAT_signal"/>
</dbReference>
<dbReference type="InterPro" id="IPR046867">
    <property type="entry name" value="AldOxase/xan_DH_MoCoBD2"/>
</dbReference>
<dbReference type="PIRSF" id="PIRSF036389">
    <property type="entry name" value="IOR_B"/>
    <property type="match status" value="1"/>
</dbReference>
<dbReference type="InterPro" id="IPR000674">
    <property type="entry name" value="Ald_Oxase/Xan_DH_a/b"/>
</dbReference>
<name>A0A1U7JGY7_9HYPH</name>
<proteinExistence type="predicted"/>
<dbReference type="Pfam" id="PF02738">
    <property type="entry name" value="MoCoBD_1"/>
    <property type="match status" value="1"/>
</dbReference>
<evidence type="ECO:0000259" key="2">
    <source>
        <dbReference type="SMART" id="SM01008"/>
    </source>
</evidence>
<dbReference type="Gene3D" id="3.90.1170.50">
    <property type="entry name" value="Aldehyde oxidase/xanthine dehydrogenase, a/b hammerhead"/>
    <property type="match status" value="1"/>
</dbReference>
<dbReference type="InterPro" id="IPR012368">
    <property type="entry name" value="OxRdtase_Mopterin-bd_su_IorB"/>
</dbReference>
<feature type="domain" description="Aldehyde oxidase/xanthine dehydrogenase a/b hammerhead" evidence="2">
    <location>
        <begin position="242"/>
        <end position="324"/>
    </location>
</feature>
<accession>A0A1U7JGY7</accession>
<dbReference type="EMBL" id="LVVZ01000015">
    <property type="protein sequence ID" value="OKL43952.1"/>
    <property type="molecule type" value="Genomic_DNA"/>
</dbReference>
<dbReference type="SMART" id="SM01008">
    <property type="entry name" value="Ald_Xan_dh_C"/>
    <property type="match status" value="1"/>
</dbReference>
<dbReference type="PANTHER" id="PTHR47495">
    <property type="entry name" value="ALDEHYDE DEHYDROGENASE"/>
    <property type="match status" value="1"/>
</dbReference>
<gene>
    <name evidence="3" type="ORF">A3843_10170</name>
</gene>
<dbReference type="InterPro" id="IPR019546">
    <property type="entry name" value="TAT_signal_bac_arc"/>
</dbReference>
<keyword evidence="1" id="KW-1133">Transmembrane helix</keyword>
<dbReference type="Proteomes" id="UP000185783">
    <property type="component" value="Unassembled WGS sequence"/>
</dbReference>
<dbReference type="Pfam" id="PF20256">
    <property type="entry name" value="MoCoBD_2"/>
    <property type="match status" value="2"/>
</dbReference>
<keyword evidence="4" id="KW-1185">Reference proteome</keyword>
<evidence type="ECO:0000256" key="1">
    <source>
        <dbReference type="SAM" id="Phobius"/>
    </source>
</evidence>
<sequence>MSTLGKITRRTFLGLGAAAAGGLAVGYYFYQTPHANPLEDNASAGDAIFNPYVFVSAAGAITIITPRAEMGQGVQTTLAALVAEELEVTLDQIAVDHGPASSAYYNEAVMVDGGPFASFDQSLLANTARETMAVASKFIGIQVTGGSSATIDAFDKMRRAGAAARMVLIQAAAQTWNIPAENVSAQHGHLINKTTGERLPYGDVAELAAKLPPPEDVILKKPEDWKLLGKPQKRVEIVEKVTGAPIFGIDVELPEMRHATVRMSPHFGVGARTHDATAALEVPGVEKVIPLQTQYGSGFAVIATNTWAAFQGAEALDVVWQDATYPTNNDAMTPLFDRALEEDASFTLGSTGEPDEVWRNTPPNRQLEVTYEVPYVAHATMEPMNATAQWRENELHIWSPNQAPTIIQGVCAGHFDMKTDQIKVHTTYMGGGFGRRMEADFSLFAAIIGQHTNGRPVKVTWTREEDTRHDMYRPRAKARYRGTLSDDGHLTALDVAVAVPPLIKNTLARTFPGLPVAGPDKLLLEGAYDQPLTVPDRRYAAHVVDLPIPIGFWRSVGNSYNGFFHESFLDEAAHKAGKDPLHFRLDLMNDNEHAPAKRVLLKVAEMADWGAPMPEGKGKGLAHTLSFGTWVAQVVQVDTSQQQVRIEKVWCAADPGLVLDPANFKAQLISGAIFGLSQALGQEITFTDGAVDQGNLYDFDAMRMHQSPTFEVALLETSPRMGGAGEPGTPPAPAALANAIFAATGKRLRTMPLSKHIDFT</sequence>
<dbReference type="InterPro" id="IPR037165">
    <property type="entry name" value="AldOxase/xan_DH_Mopterin-bd_sf"/>
</dbReference>
<evidence type="ECO:0000313" key="4">
    <source>
        <dbReference type="Proteomes" id="UP000185783"/>
    </source>
</evidence>